<evidence type="ECO:0000256" key="2">
    <source>
        <dbReference type="ARBA" id="ARBA00022475"/>
    </source>
</evidence>
<dbReference type="InterPro" id="IPR032816">
    <property type="entry name" value="VTT_dom"/>
</dbReference>
<evidence type="ECO:0000256" key="3">
    <source>
        <dbReference type="ARBA" id="ARBA00022692"/>
    </source>
</evidence>
<dbReference type="PANTHER" id="PTHR12677:SF59">
    <property type="entry name" value="GOLGI APPARATUS MEMBRANE PROTEIN TVP38-RELATED"/>
    <property type="match status" value="1"/>
</dbReference>
<dbReference type="RefSeq" id="WP_385939589.1">
    <property type="nucleotide sequence ID" value="NZ_JBHSOZ010000003.1"/>
</dbReference>
<feature type="transmembrane region" description="Helical" evidence="6">
    <location>
        <begin position="69"/>
        <end position="94"/>
    </location>
</feature>
<feature type="transmembrane region" description="Helical" evidence="6">
    <location>
        <begin position="152"/>
        <end position="174"/>
    </location>
</feature>
<dbReference type="Pfam" id="PF09335">
    <property type="entry name" value="VTT_dom"/>
    <property type="match status" value="1"/>
</dbReference>
<feature type="transmembrane region" description="Helical" evidence="6">
    <location>
        <begin position="119"/>
        <end position="140"/>
    </location>
</feature>
<feature type="transmembrane region" description="Helical" evidence="6">
    <location>
        <begin position="7"/>
        <end position="29"/>
    </location>
</feature>
<proteinExistence type="inferred from homology"/>
<accession>A0ABW0YLY7</accession>
<feature type="transmembrane region" description="Helical" evidence="6">
    <location>
        <begin position="35"/>
        <end position="57"/>
    </location>
</feature>
<evidence type="ECO:0000256" key="5">
    <source>
        <dbReference type="ARBA" id="ARBA00023136"/>
    </source>
</evidence>
<protein>
    <recommendedName>
        <fullName evidence="6">TVP38/TMEM64 family membrane protein</fullName>
    </recommendedName>
</protein>
<keyword evidence="3 6" id="KW-0812">Transmembrane</keyword>
<dbReference type="PANTHER" id="PTHR12677">
    <property type="entry name" value="GOLGI APPARATUS MEMBRANE PROTEIN TVP38-RELATED"/>
    <property type="match status" value="1"/>
</dbReference>
<evidence type="ECO:0000256" key="1">
    <source>
        <dbReference type="ARBA" id="ARBA00004651"/>
    </source>
</evidence>
<dbReference type="InterPro" id="IPR015414">
    <property type="entry name" value="TMEM64"/>
</dbReference>
<evidence type="ECO:0000256" key="6">
    <source>
        <dbReference type="RuleBase" id="RU366058"/>
    </source>
</evidence>
<evidence type="ECO:0000313" key="8">
    <source>
        <dbReference type="EMBL" id="MFC5712445.1"/>
    </source>
</evidence>
<name>A0ABW0YLY7_9BACI</name>
<keyword evidence="2 6" id="KW-1003">Cell membrane</keyword>
<comment type="caution">
    <text evidence="8">The sequence shown here is derived from an EMBL/GenBank/DDBJ whole genome shotgun (WGS) entry which is preliminary data.</text>
</comment>
<feature type="transmembrane region" description="Helical" evidence="6">
    <location>
        <begin position="180"/>
        <end position="201"/>
    </location>
</feature>
<evidence type="ECO:0000256" key="4">
    <source>
        <dbReference type="ARBA" id="ARBA00022989"/>
    </source>
</evidence>
<organism evidence="8 9">
    <name type="scientific">Thalassorhabdus alkalitolerans</name>
    <dbReference type="NCBI Taxonomy" id="2282697"/>
    <lineage>
        <taxon>Bacteria</taxon>
        <taxon>Bacillati</taxon>
        <taxon>Bacillota</taxon>
        <taxon>Bacilli</taxon>
        <taxon>Bacillales</taxon>
        <taxon>Bacillaceae</taxon>
        <taxon>Thalassorhabdus</taxon>
    </lineage>
</organism>
<sequence>MIKKAGIALLYIVIGFLIYLYGEPLIVWINEEGHNYVTITTIAATMFSLFPIIPYPVIGGIIGAAYGPLLGTIVIWIGSSAASIIMFLFVRYGYQDWGYKVLRKYKALEKVTILFEKNAFLAIFLTRLVPVVPSIAVNIYSGLSRVRFMPYAVASSAGKVPAMVLFATIGTVAVTNPWDLFYVIAVYSIFLVLCYIVYKIFKSKARAEIKPVRQVR</sequence>
<keyword evidence="4 6" id="KW-1133">Transmembrane helix</keyword>
<reference evidence="9" key="1">
    <citation type="journal article" date="2019" name="Int. J. Syst. Evol. Microbiol.">
        <title>The Global Catalogue of Microorganisms (GCM) 10K type strain sequencing project: providing services to taxonomists for standard genome sequencing and annotation.</title>
        <authorList>
            <consortium name="The Broad Institute Genomics Platform"/>
            <consortium name="The Broad Institute Genome Sequencing Center for Infectious Disease"/>
            <person name="Wu L."/>
            <person name="Ma J."/>
        </authorList>
    </citation>
    <scope>NUCLEOTIDE SEQUENCE [LARGE SCALE GENOMIC DNA]</scope>
    <source>
        <strain evidence="9">CECT 7184</strain>
    </source>
</reference>
<dbReference type="EMBL" id="JBHSOZ010000003">
    <property type="protein sequence ID" value="MFC5712445.1"/>
    <property type="molecule type" value="Genomic_DNA"/>
</dbReference>
<dbReference type="Proteomes" id="UP001596142">
    <property type="component" value="Unassembled WGS sequence"/>
</dbReference>
<comment type="subcellular location">
    <subcellularLocation>
        <location evidence="1 6">Cell membrane</location>
        <topology evidence="1 6">Multi-pass membrane protein</topology>
    </subcellularLocation>
</comment>
<comment type="similarity">
    <text evidence="6">Belongs to the TVP38/TMEM64 family.</text>
</comment>
<gene>
    <name evidence="8" type="ORF">ACFPU1_06605</name>
</gene>
<feature type="domain" description="VTT" evidence="7">
    <location>
        <begin position="54"/>
        <end position="171"/>
    </location>
</feature>
<evidence type="ECO:0000313" key="9">
    <source>
        <dbReference type="Proteomes" id="UP001596142"/>
    </source>
</evidence>
<keyword evidence="9" id="KW-1185">Reference proteome</keyword>
<keyword evidence="5 6" id="KW-0472">Membrane</keyword>
<evidence type="ECO:0000259" key="7">
    <source>
        <dbReference type="Pfam" id="PF09335"/>
    </source>
</evidence>